<dbReference type="GeneID" id="67014930"/>
<keyword evidence="5" id="KW-0804">Transcription</keyword>
<evidence type="ECO:0000256" key="5">
    <source>
        <dbReference type="ARBA" id="ARBA00023163"/>
    </source>
</evidence>
<keyword evidence="2" id="KW-0862">Zinc</keyword>
<evidence type="ECO:0000256" key="6">
    <source>
        <dbReference type="ARBA" id="ARBA00023242"/>
    </source>
</evidence>
<evidence type="ECO:0000256" key="3">
    <source>
        <dbReference type="ARBA" id="ARBA00023015"/>
    </source>
</evidence>
<dbReference type="RefSeq" id="XP_043166921.1">
    <property type="nucleotide sequence ID" value="XM_043310986.1"/>
</dbReference>
<dbReference type="GO" id="GO:0046872">
    <property type="term" value="F:metal ion binding"/>
    <property type="evidence" value="ECO:0007669"/>
    <property type="project" value="UniProtKB-KW"/>
</dbReference>
<dbReference type="Proteomes" id="UP000676310">
    <property type="component" value="Unassembled WGS sequence"/>
</dbReference>
<dbReference type="EMBL" id="CAJRGZ010000016">
    <property type="protein sequence ID" value="CAG5153907.1"/>
    <property type="molecule type" value="Genomic_DNA"/>
</dbReference>
<dbReference type="InterPro" id="IPR021858">
    <property type="entry name" value="Fun_TF"/>
</dbReference>
<gene>
    <name evidence="7" type="ORF">ALTATR162_LOCUS3380</name>
</gene>
<keyword evidence="3" id="KW-0805">Transcription regulation</keyword>
<comment type="caution">
    <text evidence="7">The sequence shown here is derived from an EMBL/GenBank/DDBJ whole genome shotgun (WGS) entry which is preliminary data.</text>
</comment>
<keyword evidence="4" id="KW-0238">DNA-binding</keyword>
<dbReference type="PANTHER" id="PTHR36206:SF12">
    <property type="entry name" value="ASPERCRYPTIN BIOSYNTHESIS CLUSTER-SPECIFIC TRANSCRIPTION REGULATOR ATNN-RELATED"/>
    <property type="match status" value="1"/>
</dbReference>
<protein>
    <recommendedName>
        <fullName evidence="9">C6 zinc finger domain protein</fullName>
    </recommendedName>
</protein>
<organism evidence="7 8">
    <name type="scientific">Alternaria atra</name>
    <dbReference type="NCBI Taxonomy" id="119953"/>
    <lineage>
        <taxon>Eukaryota</taxon>
        <taxon>Fungi</taxon>
        <taxon>Dikarya</taxon>
        <taxon>Ascomycota</taxon>
        <taxon>Pezizomycotina</taxon>
        <taxon>Dothideomycetes</taxon>
        <taxon>Pleosporomycetidae</taxon>
        <taxon>Pleosporales</taxon>
        <taxon>Pleosporineae</taxon>
        <taxon>Pleosporaceae</taxon>
        <taxon>Alternaria</taxon>
        <taxon>Alternaria sect. Ulocladioides</taxon>
    </lineage>
</organism>
<name>A0A8J2HZ88_9PLEO</name>
<accession>A0A8J2HZ88</accession>
<proteinExistence type="predicted"/>
<dbReference type="GO" id="GO:0003677">
    <property type="term" value="F:DNA binding"/>
    <property type="evidence" value="ECO:0007669"/>
    <property type="project" value="UniProtKB-KW"/>
</dbReference>
<reference evidence="7" key="1">
    <citation type="submission" date="2021-05" db="EMBL/GenBank/DDBJ databases">
        <authorList>
            <person name="Stam R."/>
        </authorList>
    </citation>
    <scope>NUCLEOTIDE SEQUENCE</scope>
    <source>
        <strain evidence="7">CS162</strain>
    </source>
</reference>
<evidence type="ECO:0000256" key="4">
    <source>
        <dbReference type="ARBA" id="ARBA00023125"/>
    </source>
</evidence>
<evidence type="ECO:0000313" key="7">
    <source>
        <dbReference type="EMBL" id="CAG5153907.1"/>
    </source>
</evidence>
<dbReference type="OrthoDB" id="3598904at2759"/>
<dbReference type="PANTHER" id="PTHR36206">
    <property type="entry name" value="ASPERCRYPTIN BIOSYNTHESIS CLUSTER-SPECIFIC TRANSCRIPTION REGULATOR ATNN-RELATED"/>
    <property type="match status" value="1"/>
</dbReference>
<dbReference type="InterPro" id="IPR052360">
    <property type="entry name" value="Transcr_Regulatory_Proteins"/>
</dbReference>
<evidence type="ECO:0000256" key="1">
    <source>
        <dbReference type="ARBA" id="ARBA00022723"/>
    </source>
</evidence>
<keyword evidence="1" id="KW-0479">Metal-binding</keyword>
<keyword evidence="6" id="KW-0539">Nucleus</keyword>
<sequence>MRLNSKEERESFEFFTSYAVSNLCGFLDSPFWQRELLQAAHHEPAIQHCIIALGAMYRRFSEGSDSHLTETAMLDKYLQFALRQSNQAIQDLLQKQKISEKVARTDKITLMTCAILFTTMCCLQGYQRDAIEHVRSGIRMLNEADEEEGEKFGHPIEMESLRTIFVGFDTQIRAIMPTHLSRTWVAKPKTKTLSTSPTFTLSMPALHAMLGHTQSLLNSIHAFNQKTKLRPADEADEVYNEYTELIMRFHRGATVMEHLWKKAHPFGDEFLQPLTALELTQAQMEYLLRDPRSDLVGKFPCLNNFKHARGPFKETFDVAAQSVRIFELAAKLLPLSGTQTPIFQTPAGPTSVLWLIAVRAPSSCQALRKRAVRLMLSHPRREGFWDGILAGQIAEEALRLEQERARAELGLLDHDLNRDLEVPEHLRIVAFYLTHPEDSDRTVKVEFSDARDLAIGIPGSVRWISW</sequence>
<dbReference type="AlphaFoldDB" id="A0A8J2HZ88"/>
<keyword evidence="8" id="KW-1185">Reference proteome</keyword>
<evidence type="ECO:0008006" key="9">
    <source>
        <dbReference type="Google" id="ProtNLM"/>
    </source>
</evidence>
<dbReference type="Pfam" id="PF11951">
    <property type="entry name" value="Fungal_trans_2"/>
    <property type="match status" value="1"/>
</dbReference>
<evidence type="ECO:0000256" key="2">
    <source>
        <dbReference type="ARBA" id="ARBA00022833"/>
    </source>
</evidence>
<evidence type="ECO:0000313" key="8">
    <source>
        <dbReference type="Proteomes" id="UP000676310"/>
    </source>
</evidence>